<evidence type="ECO:0000313" key="1">
    <source>
        <dbReference type="EMBL" id="TDT63654.1"/>
    </source>
</evidence>
<dbReference type="RefSeq" id="WP_133626776.1">
    <property type="nucleotide sequence ID" value="NZ_SOAZ01000001.1"/>
</dbReference>
<gene>
    <name evidence="1" type="ORF">EDD71_10181</name>
</gene>
<organism evidence="1 2">
    <name type="scientific">Fonticella tunisiensis</name>
    <dbReference type="NCBI Taxonomy" id="1096341"/>
    <lineage>
        <taxon>Bacteria</taxon>
        <taxon>Bacillati</taxon>
        <taxon>Bacillota</taxon>
        <taxon>Clostridia</taxon>
        <taxon>Eubacteriales</taxon>
        <taxon>Clostridiaceae</taxon>
        <taxon>Fonticella</taxon>
    </lineage>
</organism>
<dbReference type="InterPro" id="IPR037208">
    <property type="entry name" value="Spo0E-like_sf"/>
</dbReference>
<proteinExistence type="predicted"/>
<dbReference type="Proteomes" id="UP000295325">
    <property type="component" value="Unassembled WGS sequence"/>
</dbReference>
<dbReference type="AlphaFoldDB" id="A0A4R7KV67"/>
<comment type="caution">
    <text evidence="1">The sequence shown here is derived from an EMBL/GenBank/DDBJ whole genome shotgun (WGS) entry which is preliminary data.</text>
</comment>
<dbReference type="GO" id="GO:0043937">
    <property type="term" value="P:regulation of sporulation"/>
    <property type="evidence" value="ECO:0007669"/>
    <property type="project" value="InterPro"/>
</dbReference>
<name>A0A4R7KV67_9CLOT</name>
<dbReference type="EMBL" id="SOAZ01000001">
    <property type="protein sequence ID" value="TDT63654.1"/>
    <property type="molecule type" value="Genomic_DNA"/>
</dbReference>
<evidence type="ECO:0000313" key="2">
    <source>
        <dbReference type="Proteomes" id="UP000295325"/>
    </source>
</evidence>
<keyword evidence="2" id="KW-1185">Reference proteome</keyword>
<reference evidence="1 2" key="1">
    <citation type="submission" date="2019-03" db="EMBL/GenBank/DDBJ databases">
        <title>Genomic Encyclopedia of Type Strains, Phase IV (KMG-IV): sequencing the most valuable type-strain genomes for metagenomic binning, comparative biology and taxonomic classification.</title>
        <authorList>
            <person name="Goeker M."/>
        </authorList>
    </citation>
    <scope>NUCLEOTIDE SEQUENCE [LARGE SCALE GENOMIC DNA]</scope>
    <source>
        <strain evidence="1 2">DSM 24455</strain>
    </source>
</reference>
<dbReference type="SUPFAM" id="SSF140500">
    <property type="entry name" value="BAS1536-like"/>
    <property type="match status" value="1"/>
</dbReference>
<sequence>MEQEMQRLSREKTLERIHFLRKRLEKIFIKNDMKINTQIILLSKELDRAIINYHKL</sequence>
<protein>
    <submittedName>
        <fullName evidence="1">Spo0E like sporulation regulatory protein</fullName>
    </submittedName>
</protein>
<accession>A0A4R7KV67</accession>